<organism evidence="2 3">
    <name type="scientific">Psittacicella hinzii</name>
    <dbReference type="NCBI Taxonomy" id="2028575"/>
    <lineage>
        <taxon>Bacteria</taxon>
        <taxon>Pseudomonadati</taxon>
        <taxon>Pseudomonadota</taxon>
        <taxon>Gammaproteobacteria</taxon>
        <taxon>Pasteurellales</taxon>
        <taxon>Psittacicellaceae</taxon>
        <taxon>Psittacicella</taxon>
    </lineage>
</organism>
<dbReference type="InterPro" id="IPR008407">
    <property type="entry name" value="Brnchd-chn_aa_trnsp_AzlD"/>
</dbReference>
<dbReference type="OrthoDB" id="5678745at2"/>
<keyword evidence="1" id="KW-0472">Membrane</keyword>
<feature type="transmembrane region" description="Helical" evidence="1">
    <location>
        <begin position="40"/>
        <end position="61"/>
    </location>
</feature>
<evidence type="ECO:0000313" key="3">
    <source>
        <dbReference type="Proteomes" id="UP000265691"/>
    </source>
</evidence>
<protein>
    <submittedName>
        <fullName evidence="2">Uncharacterized protein</fullName>
    </submittedName>
</protein>
<dbReference type="AlphaFoldDB" id="A0A3A1XZ31"/>
<dbReference type="RefSeq" id="WP_119525633.1">
    <property type="nucleotide sequence ID" value="NZ_NRHC01000104.1"/>
</dbReference>
<reference evidence="2 3" key="1">
    <citation type="submission" date="2017-08" db="EMBL/GenBank/DDBJ databases">
        <title>Reclassification of Bisgaard taxon 37 and 44.</title>
        <authorList>
            <person name="Christensen H."/>
        </authorList>
    </citation>
    <scope>NUCLEOTIDE SEQUENCE [LARGE SCALE GENOMIC DNA]</scope>
    <source>
        <strain evidence="2 3">B96_3</strain>
    </source>
</reference>
<sequence length="200" mass="22111">MMPEFSNLDYLLMMLVLAAGTALSRCLPLLVPKKVLQAQWLVALNRSLSLCIMTILTFASLSIPDVNAEQVDWGLIGSQVVALVLVLAIYIRFKSTFLAVILGIACVSVPWLAVLTIFCFMPNRAKFAGLNPLRTLRLRKNSPEDLEAKYEDQTSSLDTLAFAESAEDSQKIARTVAAMDKLNSLKEQNKQQEDDKESAS</sequence>
<evidence type="ECO:0000256" key="1">
    <source>
        <dbReference type="SAM" id="Phobius"/>
    </source>
</evidence>
<dbReference type="EMBL" id="NRHC01000104">
    <property type="protein sequence ID" value="RIY31282.1"/>
    <property type="molecule type" value="Genomic_DNA"/>
</dbReference>
<keyword evidence="3" id="KW-1185">Reference proteome</keyword>
<proteinExistence type="predicted"/>
<name>A0A3A1XZ31_9GAMM</name>
<accession>A0A3A1XZ31</accession>
<evidence type="ECO:0000313" key="2">
    <source>
        <dbReference type="EMBL" id="RIY31282.1"/>
    </source>
</evidence>
<keyword evidence="1" id="KW-0812">Transmembrane</keyword>
<feature type="transmembrane region" description="Helical" evidence="1">
    <location>
        <begin position="73"/>
        <end position="91"/>
    </location>
</feature>
<dbReference type="Pfam" id="PF05437">
    <property type="entry name" value="AzlD"/>
    <property type="match status" value="1"/>
</dbReference>
<dbReference type="Proteomes" id="UP000265691">
    <property type="component" value="Unassembled WGS sequence"/>
</dbReference>
<comment type="caution">
    <text evidence="2">The sequence shown here is derived from an EMBL/GenBank/DDBJ whole genome shotgun (WGS) entry which is preliminary data.</text>
</comment>
<gene>
    <name evidence="2" type="ORF">CKF54_06955</name>
</gene>
<feature type="transmembrane region" description="Helical" evidence="1">
    <location>
        <begin position="97"/>
        <end position="120"/>
    </location>
</feature>
<keyword evidence="1" id="KW-1133">Transmembrane helix</keyword>